<accession>A0A0A7HEA5</accession>
<dbReference type="OrthoDB" id="32501at10239"/>
<proteinExistence type="predicted"/>
<evidence type="ECO:0000313" key="3">
    <source>
        <dbReference type="Proteomes" id="UP000030715"/>
    </source>
</evidence>
<feature type="domain" description="DUF7367" evidence="1">
    <location>
        <begin position="1"/>
        <end position="102"/>
    </location>
</feature>
<dbReference type="Proteomes" id="UP000030715">
    <property type="component" value="Segment"/>
</dbReference>
<name>A0A0A7HEA5_9CAUD</name>
<dbReference type="RefSeq" id="YP_009205697.1">
    <property type="nucleotide sequence ID" value="NC_028881.1"/>
</dbReference>
<dbReference type="InterPro" id="IPR055791">
    <property type="entry name" value="DUF7367"/>
</dbReference>
<dbReference type="EMBL" id="KP007359">
    <property type="protein sequence ID" value="AIZ01790.1"/>
    <property type="molecule type" value="Genomic_DNA"/>
</dbReference>
<dbReference type="Pfam" id="PF24075">
    <property type="entry name" value="DUF7367"/>
    <property type="match status" value="1"/>
</dbReference>
<gene>
    <name evidence="2" type="ORF">VR5_003</name>
</gene>
<evidence type="ECO:0000259" key="1">
    <source>
        <dbReference type="Pfam" id="PF24075"/>
    </source>
</evidence>
<organism evidence="2 3">
    <name type="scientific">Escherichia phage vb_EcoM-VR5</name>
    <dbReference type="NCBI Taxonomy" id="1567026"/>
    <lineage>
        <taxon>Viruses</taxon>
        <taxon>Duplodnaviria</taxon>
        <taxon>Heunggongvirae</taxon>
        <taxon>Uroviricota</taxon>
        <taxon>Caudoviricetes</taxon>
        <taxon>Pantevenvirales</taxon>
        <taxon>Straboviridae</taxon>
        <taxon>Tevenvirinae</taxon>
        <taxon>Dhakavirus</taxon>
        <taxon>Dhakavirus vr5</taxon>
    </lineage>
</organism>
<keyword evidence="3" id="KW-1185">Reference proteome</keyword>
<dbReference type="GeneID" id="26632308"/>
<reference evidence="2 3" key="1">
    <citation type="submission" date="2014-10" db="EMBL/GenBank/DDBJ databases">
        <title>VR bacteriophages - a small but diverse group of low-temperature viruses.</title>
        <authorList>
            <person name="Kaliniene L."/>
            <person name="Meskys R."/>
            <person name="Simoliunas E."/>
            <person name="Zajanckauskaite A."/>
            <person name="Truncaite L."/>
        </authorList>
    </citation>
    <scope>NUCLEOTIDE SEQUENCE [LARGE SCALE GENOMIC DNA]</scope>
</reference>
<dbReference type="KEGG" id="vg:26632308"/>
<protein>
    <recommendedName>
        <fullName evidence="1">DUF7367 domain-containing protein</fullName>
    </recommendedName>
</protein>
<sequence>MIMQDNSIVNTDNLALSFMETAIRNCRDEGIVITSGKGLEYLKAVKSIALKIKDNQALSPVVQEKVLEIMYRHREHKSTMGSMRRILAELGSTREYVQHEVVKNDKL</sequence>
<evidence type="ECO:0000313" key="2">
    <source>
        <dbReference type="EMBL" id="AIZ01790.1"/>
    </source>
</evidence>